<feature type="compositionally biased region" description="Basic and acidic residues" evidence="1">
    <location>
        <begin position="542"/>
        <end position="556"/>
    </location>
</feature>
<feature type="domain" description="SAM-like" evidence="3">
    <location>
        <begin position="861"/>
        <end position="937"/>
    </location>
</feature>
<organism evidence="4 5">
    <name type="scientific">Phialocephala subalpina</name>
    <dbReference type="NCBI Taxonomy" id="576137"/>
    <lineage>
        <taxon>Eukaryota</taxon>
        <taxon>Fungi</taxon>
        <taxon>Dikarya</taxon>
        <taxon>Ascomycota</taxon>
        <taxon>Pezizomycotina</taxon>
        <taxon>Leotiomycetes</taxon>
        <taxon>Helotiales</taxon>
        <taxon>Mollisiaceae</taxon>
        <taxon>Phialocephala</taxon>
        <taxon>Phialocephala fortinii species complex</taxon>
    </lineage>
</organism>
<dbReference type="InterPro" id="IPR055528">
    <property type="entry name" value="DUF7102"/>
</dbReference>
<evidence type="ECO:0000259" key="3">
    <source>
        <dbReference type="Pfam" id="PF23395"/>
    </source>
</evidence>
<reference evidence="4 5" key="1">
    <citation type="submission" date="2016-03" db="EMBL/GenBank/DDBJ databases">
        <authorList>
            <person name="Ploux O."/>
        </authorList>
    </citation>
    <scope>NUCLEOTIDE SEQUENCE [LARGE SCALE GENOMIC DNA]</scope>
    <source>
        <strain evidence="4 5">UAMH 11012</strain>
    </source>
</reference>
<dbReference type="InterPro" id="IPR057559">
    <property type="entry name" value="SAM_6"/>
</dbReference>
<name>A0A1L7XED9_9HELO</name>
<proteinExistence type="predicted"/>
<keyword evidence="5" id="KW-1185">Reference proteome</keyword>
<feature type="region of interest" description="Disordered" evidence="1">
    <location>
        <begin position="217"/>
        <end position="241"/>
    </location>
</feature>
<dbReference type="Proteomes" id="UP000184330">
    <property type="component" value="Unassembled WGS sequence"/>
</dbReference>
<evidence type="ECO:0000256" key="1">
    <source>
        <dbReference type="SAM" id="MobiDB-lite"/>
    </source>
</evidence>
<dbReference type="Pfam" id="PF23394">
    <property type="entry name" value="DUF7102"/>
    <property type="match status" value="1"/>
</dbReference>
<gene>
    <name evidence="4" type="ORF">PAC_13306</name>
</gene>
<feature type="region of interest" description="Disordered" evidence="1">
    <location>
        <begin position="542"/>
        <end position="573"/>
    </location>
</feature>
<evidence type="ECO:0000259" key="2">
    <source>
        <dbReference type="Pfam" id="PF23394"/>
    </source>
</evidence>
<dbReference type="Pfam" id="PF23395">
    <property type="entry name" value="SAM_6"/>
    <property type="match status" value="1"/>
</dbReference>
<dbReference type="AlphaFoldDB" id="A0A1L7XED9"/>
<evidence type="ECO:0000313" key="4">
    <source>
        <dbReference type="EMBL" id="CZR63409.1"/>
    </source>
</evidence>
<evidence type="ECO:0000313" key="5">
    <source>
        <dbReference type="Proteomes" id="UP000184330"/>
    </source>
</evidence>
<dbReference type="OrthoDB" id="10257314at2759"/>
<feature type="region of interest" description="Disordered" evidence="1">
    <location>
        <begin position="1"/>
        <end position="22"/>
    </location>
</feature>
<dbReference type="EMBL" id="FJOG01000023">
    <property type="protein sequence ID" value="CZR63409.1"/>
    <property type="molecule type" value="Genomic_DNA"/>
</dbReference>
<accession>A0A1L7XED9</accession>
<protein>
    <submittedName>
        <fullName evidence="4">Uncharacterized protein</fullName>
    </submittedName>
</protein>
<sequence>MPEHPQASEEAEEPSPLEYARSNGLSRDYLAERLGFSDLEQLQHDVDAKQLDSSHLRQFNLGSEIRVEERLTISKDAALLLSSINREEASEDIDSLVVSMLETRTLGWPPKLELSLLRSNHETDCREFASREGFEIKLQDVKLPLELVDDEKNEGLSWPSRFWDMGQETLQKLKAEKLAVSKDTFMFINDCLKDDWTEDDAKALWGDEQKYKKNTALEPVTPPLSPGFKPLQQPYEPSPSDPAYQLPLLSSPASPTKQQLEDIEKLIFEQDVPTPVRNSRAIKQLEPQSSDPLPDESFAKLGDIYSPLASLENTPPSIEVKRVKREDLKVEETLTPDRSGIAPPKSVRFSDIIEELQLYPDSRGLTPACEDKFFEEAFGDALREANQRAEQEKLVAADATARVDVPIMDFTKADPPWKDFEGAQNHGKLLSLQMSLIREVLSETPPKLVHFNHKSLNLRWNPWPSNLAKIAEEESFEDDDQKLKAFINEMEAGNIIDSTSLTWKQPGLRVLKDDEDDDEIDPGVFGRDTPLDLASLAKKRKMELQEAEGARDEPAPKKVAPAAQQMPPPKQLPTGAFGIYEGADGKLKRVDAVRGGGGSELLGGAFSAESCLDNFLELRGSKKAKLTDNTYFVTKPNTAQPAPTPQTLRTTTPQIGTTQLPIRKSPVVKAPPLPAPSLPAGSTITTIVVSSALLKHRALIKHLERLLPELNIIERDFTAHNTTTWLLGSVTRSPIKSPLDSEADIIVSPSTGIVITTLQKIKQRPLPGQNSKKPAIRERIEQVSSRYEKLIVFVTEGRGDETTIGLDDNDCSAYSEFGGFAAGFETSITVLFVVGGEETLSKWLVSTIVQNCLIGESNLLAEESYWELFLRRAGLNAYAAQTVVANLKAPDGVDPNSPTKAGQFGLTAFVEMGREQRNARFGPLCGRMLMERVSAMIDGRWE</sequence>
<feature type="domain" description="DUF7102" evidence="2">
    <location>
        <begin position="686"/>
        <end position="852"/>
    </location>
</feature>